<dbReference type="InterPro" id="IPR036890">
    <property type="entry name" value="HATPase_C_sf"/>
</dbReference>
<feature type="domain" description="Histidine kinase/HSP90-like ATPase" evidence="2">
    <location>
        <begin position="12"/>
        <end position="116"/>
    </location>
</feature>
<proteinExistence type="predicted"/>
<dbReference type="PANTHER" id="PTHR35526:SF3">
    <property type="entry name" value="ANTI-SIGMA-F FACTOR RSBW"/>
    <property type="match status" value="1"/>
</dbReference>
<dbReference type="InterPro" id="IPR050267">
    <property type="entry name" value="Anti-sigma-factor_SerPK"/>
</dbReference>
<gene>
    <name evidence="3" type="ORF">J8N05_18965</name>
</gene>
<keyword evidence="1" id="KW-0808">Transferase</keyword>
<dbReference type="AlphaFoldDB" id="A0A941B7W6"/>
<reference evidence="3 4" key="1">
    <citation type="submission" date="2021-04" db="EMBL/GenBank/DDBJ databases">
        <authorList>
            <person name="Tang X."/>
            <person name="Zhou X."/>
            <person name="Chen X."/>
            <person name="Cernava T."/>
            <person name="Zhang C."/>
        </authorList>
    </citation>
    <scope>NUCLEOTIDE SEQUENCE [LARGE SCALE GENOMIC DNA]</scope>
    <source>
        <strain evidence="3 4">BH-SS-21</strain>
    </source>
</reference>
<evidence type="ECO:0000259" key="2">
    <source>
        <dbReference type="Pfam" id="PF13581"/>
    </source>
</evidence>
<keyword evidence="3" id="KW-0547">Nucleotide-binding</keyword>
<sequence length="138" mass="14842">MKNKCGDVINASARCLSSARQGIREKLAGWGRNDIADDAVLIASELLTNAFRHGSPPVRLVLTLQSAAGNQRLRIEVTDDGAAFNTEVVRATWRHPSFGLGIGGRGLCLVEELSCDWGDRPVSSGHTVWAELPCGTTR</sequence>
<dbReference type="Pfam" id="PF13581">
    <property type="entry name" value="HATPase_c_2"/>
    <property type="match status" value="1"/>
</dbReference>
<dbReference type="Gene3D" id="3.30.565.10">
    <property type="entry name" value="Histidine kinase-like ATPase, C-terminal domain"/>
    <property type="match status" value="1"/>
</dbReference>
<dbReference type="RefSeq" id="WP_210890250.1">
    <property type="nucleotide sequence ID" value="NZ_JAGPYQ010000001.1"/>
</dbReference>
<dbReference type="InterPro" id="IPR003594">
    <property type="entry name" value="HATPase_dom"/>
</dbReference>
<evidence type="ECO:0000313" key="3">
    <source>
        <dbReference type="EMBL" id="MBQ0850272.1"/>
    </source>
</evidence>
<keyword evidence="1" id="KW-0418">Kinase</keyword>
<keyword evidence="1" id="KW-0723">Serine/threonine-protein kinase</keyword>
<organism evidence="3 4">
    <name type="scientific">Streptomyces liliiviolaceus</name>
    <dbReference type="NCBI Taxonomy" id="2823109"/>
    <lineage>
        <taxon>Bacteria</taxon>
        <taxon>Bacillati</taxon>
        <taxon>Actinomycetota</taxon>
        <taxon>Actinomycetes</taxon>
        <taxon>Kitasatosporales</taxon>
        <taxon>Streptomycetaceae</taxon>
        <taxon>Streptomyces</taxon>
    </lineage>
</organism>
<protein>
    <submittedName>
        <fullName evidence="3">ATP-binding protein</fullName>
    </submittedName>
</protein>
<evidence type="ECO:0000313" key="4">
    <source>
        <dbReference type="Proteomes" id="UP000677413"/>
    </source>
</evidence>
<keyword evidence="3" id="KW-0067">ATP-binding</keyword>
<dbReference type="PANTHER" id="PTHR35526">
    <property type="entry name" value="ANTI-SIGMA-F FACTOR RSBW-RELATED"/>
    <property type="match status" value="1"/>
</dbReference>
<comment type="caution">
    <text evidence="3">The sequence shown here is derived from an EMBL/GenBank/DDBJ whole genome shotgun (WGS) entry which is preliminary data.</text>
</comment>
<accession>A0A941B7W6</accession>
<name>A0A941B7W6_9ACTN</name>
<dbReference type="CDD" id="cd16936">
    <property type="entry name" value="HATPase_RsbW-like"/>
    <property type="match status" value="1"/>
</dbReference>
<dbReference type="GO" id="GO:0004674">
    <property type="term" value="F:protein serine/threonine kinase activity"/>
    <property type="evidence" value="ECO:0007669"/>
    <property type="project" value="UniProtKB-KW"/>
</dbReference>
<dbReference type="SUPFAM" id="SSF55874">
    <property type="entry name" value="ATPase domain of HSP90 chaperone/DNA topoisomerase II/histidine kinase"/>
    <property type="match status" value="1"/>
</dbReference>
<dbReference type="Proteomes" id="UP000677413">
    <property type="component" value="Unassembled WGS sequence"/>
</dbReference>
<evidence type="ECO:0000256" key="1">
    <source>
        <dbReference type="ARBA" id="ARBA00022527"/>
    </source>
</evidence>
<dbReference type="EMBL" id="JAGPYQ010000001">
    <property type="protein sequence ID" value="MBQ0850272.1"/>
    <property type="molecule type" value="Genomic_DNA"/>
</dbReference>
<dbReference type="GO" id="GO:0005524">
    <property type="term" value="F:ATP binding"/>
    <property type="evidence" value="ECO:0007669"/>
    <property type="project" value="UniProtKB-KW"/>
</dbReference>
<keyword evidence="4" id="KW-1185">Reference proteome</keyword>